<dbReference type="PANTHER" id="PTHR47331:SF7">
    <property type="match status" value="1"/>
</dbReference>
<accession>A0A8S3S768</accession>
<proteinExistence type="predicted"/>
<dbReference type="AlphaFoldDB" id="A0A8S3S768"/>
<comment type="caution">
    <text evidence="1">The sequence shown here is derived from an EMBL/GenBank/DDBJ whole genome shotgun (WGS) entry which is preliminary data.</text>
</comment>
<gene>
    <name evidence="1" type="ORF">MEDL_31290</name>
</gene>
<organism evidence="1 2">
    <name type="scientific">Mytilus edulis</name>
    <name type="common">Blue mussel</name>
    <dbReference type="NCBI Taxonomy" id="6550"/>
    <lineage>
        <taxon>Eukaryota</taxon>
        <taxon>Metazoa</taxon>
        <taxon>Spiralia</taxon>
        <taxon>Lophotrochozoa</taxon>
        <taxon>Mollusca</taxon>
        <taxon>Bivalvia</taxon>
        <taxon>Autobranchia</taxon>
        <taxon>Pteriomorphia</taxon>
        <taxon>Mytilida</taxon>
        <taxon>Mytiloidea</taxon>
        <taxon>Mytilidae</taxon>
        <taxon>Mytilinae</taxon>
        <taxon>Mytilus</taxon>
    </lineage>
</organism>
<dbReference type="OrthoDB" id="6142165at2759"/>
<name>A0A8S3S768_MYTED</name>
<evidence type="ECO:0000313" key="1">
    <source>
        <dbReference type="EMBL" id="CAG2217614.1"/>
    </source>
</evidence>
<evidence type="ECO:0000313" key="2">
    <source>
        <dbReference type="Proteomes" id="UP000683360"/>
    </source>
</evidence>
<sequence length="169" mass="19441">MTFQIFDEKDLIISRLLKYDDRPENYLSWKDTFKCVMSEIDASPAEEIDLMIKWLGPDSSRQINSIKISNSGNPTIALSRAWNRLVLRYGCPEMIESALQKKLQAFPKITYKDKKKFFELSDVLLWIRSVKKNRICSTTSIFPSKSVGVNPKNGQTSYFTCKINGGIEQ</sequence>
<dbReference type="EMBL" id="CAJPWZ010001551">
    <property type="protein sequence ID" value="CAG2217614.1"/>
    <property type="molecule type" value="Genomic_DNA"/>
</dbReference>
<reference evidence="1" key="1">
    <citation type="submission" date="2021-03" db="EMBL/GenBank/DDBJ databases">
        <authorList>
            <person name="Bekaert M."/>
        </authorList>
    </citation>
    <scope>NUCLEOTIDE SEQUENCE</scope>
</reference>
<keyword evidence="2" id="KW-1185">Reference proteome</keyword>
<dbReference type="PANTHER" id="PTHR47331">
    <property type="entry name" value="PHD-TYPE DOMAIN-CONTAINING PROTEIN"/>
    <property type="match status" value="1"/>
</dbReference>
<protein>
    <submittedName>
        <fullName evidence="1">Uncharacterized protein</fullName>
    </submittedName>
</protein>
<dbReference type="Proteomes" id="UP000683360">
    <property type="component" value="Unassembled WGS sequence"/>
</dbReference>